<dbReference type="InterPro" id="IPR010315">
    <property type="entry name" value="DUF915_hydro-like"/>
</dbReference>
<evidence type="ECO:0000313" key="3">
    <source>
        <dbReference type="Proteomes" id="UP000051236"/>
    </source>
</evidence>
<dbReference type="OrthoDB" id="503948at2"/>
<dbReference type="PROSITE" id="PS51257">
    <property type="entry name" value="PROKAR_LIPOPROTEIN"/>
    <property type="match status" value="1"/>
</dbReference>
<dbReference type="Gene3D" id="3.40.50.1820">
    <property type="entry name" value="alpha/beta hydrolase"/>
    <property type="match status" value="1"/>
</dbReference>
<feature type="signal peptide" evidence="1">
    <location>
        <begin position="1"/>
        <end position="26"/>
    </location>
</feature>
<dbReference type="Proteomes" id="UP000051236">
    <property type="component" value="Unassembled WGS sequence"/>
</dbReference>
<evidence type="ECO:0000313" key="2">
    <source>
        <dbReference type="EMBL" id="KRM33908.1"/>
    </source>
</evidence>
<dbReference type="RefSeq" id="WP_052004861.1">
    <property type="nucleotide sequence ID" value="NZ_AZGA01000041.1"/>
</dbReference>
<dbReference type="InterPro" id="IPR029058">
    <property type="entry name" value="AB_hydrolase_fold"/>
</dbReference>
<dbReference type="AlphaFoldDB" id="X0PGE2"/>
<protein>
    <submittedName>
        <fullName evidence="2">Alpha beta hydrolase superfamily protein</fullName>
    </submittedName>
</protein>
<dbReference type="STRING" id="1423734.FC83_GL002338"/>
<keyword evidence="2" id="KW-0378">Hydrolase</keyword>
<gene>
    <name evidence="2" type="ORF">FC83_GL002338</name>
</gene>
<proteinExistence type="predicted"/>
<organism evidence="2 3">
    <name type="scientific">Agrilactobacillus composti DSM 18527 = JCM 14202</name>
    <dbReference type="NCBI Taxonomy" id="1423734"/>
    <lineage>
        <taxon>Bacteria</taxon>
        <taxon>Bacillati</taxon>
        <taxon>Bacillota</taxon>
        <taxon>Bacilli</taxon>
        <taxon>Lactobacillales</taxon>
        <taxon>Lactobacillaceae</taxon>
        <taxon>Agrilactobacillus</taxon>
    </lineage>
</organism>
<comment type="caution">
    <text evidence="2">The sequence shown here is derived from an EMBL/GenBank/DDBJ whole genome shotgun (WGS) entry which is preliminary data.</text>
</comment>
<reference evidence="2 3" key="1">
    <citation type="journal article" date="2015" name="Genome Announc.">
        <title>Expanding the biotechnology potential of lactobacilli through comparative genomics of 213 strains and associated genera.</title>
        <authorList>
            <person name="Sun Z."/>
            <person name="Harris H.M."/>
            <person name="McCann A."/>
            <person name="Guo C."/>
            <person name="Argimon S."/>
            <person name="Zhang W."/>
            <person name="Yang X."/>
            <person name="Jeffery I.B."/>
            <person name="Cooney J.C."/>
            <person name="Kagawa T.F."/>
            <person name="Liu W."/>
            <person name="Song Y."/>
            <person name="Salvetti E."/>
            <person name="Wrobel A."/>
            <person name="Rasinkangas P."/>
            <person name="Parkhill J."/>
            <person name="Rea M.C."/>
            <person name="O'Sullivan O."/>
            <person name="Ritari J."/>
            <person name="Douillard F.P."/>
            <person name="Paul Ross R."/>
            <person name="Yang R."/>
            <person name="Briner A.E."/>
            <person name="Felis G.E."/>
            <person name="de Vos W.M."/>
            <person name="Barrangou R."/>
            <person name="Klaenhammer T.R."/>
            <person name="Caufield P.W."/>
            <person name="Cui Y."/>
            <person name="Zhang H."/>
            <person name="O'Toole P.W."/>
        </authorList>
    </citation>
    <scope>NUCLEOTIDE SEQUENCE [LARGE SCALE GENOMIC DNA]</scope>
    <source>
        <strain evidence="2 3">DSM 18527</strain>
    </source>
</reference>
<dbReference type="PATRIC" id="fig|1423734.3.peg.2371"/>
<accession>X0PGE2</accession>
<dbReference type="EMBL" id="AZGA01000041">
    <property type="protein sequence ID" value="KRM33908.1"/>
    <property type="molecule type" value="Genomic_DNA"/>
</dbReference>
<dbReference type="eggNOG" id="COG4814">
    <property type="taxonomic scope" value="Bacteria"/>
</dbReference>
<feature type="chain" id="PRO_5039372631" evidence="1">
    <location>
        <begin position="27"/>
        <end position="303"/>
    </location>
</feature>
<dbReference type="Pfam" id="PF06028">
    <property type="entry name" value="DUF915"/>
    <property type="match status" value="1"/>
</dbReference>
<keyword evidence="1" id="KW-0732">Signal</keyword>
<evidence type="ECO:0000256" key="1">
    <source>
        <dbReference type="SAM" id="SignalP"/>
    </source>
</evidence>
<keyword evidence="3" id="KW-1185">Reference proteome</keyword>
<sequence>MFKSAKARFLLLGLCLILLSVLGACSSQSNSNKASSSQKTTKVKKNVPKIEKVGPKVTAVIYLHGYGGSADGMSYLVQQARLHDNNTSDIVATVQNNGDFKLSQAPDPNVQYPLIRVTFSSNKLMPETTAKIMTRFLKKLKSQYGIQQIDGVGHSAGSVAWINYAFTAANTKGQPQLNKLAVMANHVNGYINQPNAKGVKPHTNSLSPVGQPKIELPQYRQLLKRQSHFPKTTAVLNIYGDLEDGSDSDGSVTNDSSRSLQYLLGSRPVSYTELEIKKNQAGHSQLRENPKVAQAINDFIFKK</sequence>
<dbReference type="SUPFAM" id="SSF53474">
    <property type="entry name" value="alpha/beta-Hydrolases"/>
    <property type="match status" value="1"/>
</dbReference>
<name>X0PGE2_9LACO</name>
<dbReference type="GO" id="GO:0016787">
    <property type="term" value="F:hydrolase activity"/>
    <property type="evidence" value="ECO:0007669"/>
    <property type="project" value="UniProtKB-KW"/>
</dbReference>